<dbReference type="InterPro" id="IPR015699">
    <property type="entry name" value="DNA-dir_RNA_pol1_lsu_N"/>
</dbReference>
<evidence type="ECO:0000256" key="10">
    <source>
        <dbReference type="ARBA" id="ARBA00023242"/>
    </source>
</evidence>
<comment type="catalytic activity">
    <reaction evidence="11">
        <text>RNA(n) + a ribonucleoside 5'-triphosphate = RNA(n+1) + diphosphate</text>
        <dbReference type="Rhea" id="RHEA:21248"/>
        <dbReference type="Rhea" id="RHEA-COMP:14527"/>
        <dbReference type="Rhea" id="RHEA-COMP:17342"/>
        <dbReference type="ChEBI" id="CHEBI:33019"/>
        <dbReference type="ChEBI" id="CHEBI:61557"/>
        <dbReference type="ChEBI" id="CHEBI:140395"/>
        <dbReference type="EC" id="2.7.7.6"/>
    </reaction>
</comment>
<organism evidence="14 15">
    <name type="scientific">Cyanidium caldarium</name>
    <name type="common">Red alga</name>
    <dbReference type="NCBI Taxonomy" id="2771"/>
    <lineage>
        <taxon>Eukaryota</taxon>
        <taxon>Rhodophyta</taxon>
        <taxon>Bangiophyceae</taxon>
        <taxon>Cyanidiales</taxon>
        <taxon>Cyanidiaceae</taxon>
        <taxon>Cyanidium</taxon>
    </lineage>
</organism>
<dbReference type="GO" id="GO:0005736">
    <property type="term" value="C:RNA polymerase I complex"/>
    <property type="evidence" value="ECO:0007669"/>
    <property type="project" value="TreeGrafter"/>
</dbReference>
<evidence type="ECO:0000313" key="15">
    <source>
        <dbReference type="Proteomes" id="UP001301350"/>
    </source>
</evidence>
<evidence type="ECO:0000256" key="5">
    <source>
        <dbReference type="ARBA" id="ARBA00022695"/>
    </source>
</evidence>
<dbReference type="InterPro" id="IPR007081">
    <property type="entry name" value="RNA_pol_Rpb1_5"/>
</dbReference>
<comment type="similarity">
    <text evidence="2 11">Belongs to the RNA polymerase beta' chain family.</text>
</comment>
<evidence type="ECO:0000256" key="7">
    <source>
        <dbReference type="ARBA" id="ARBA00022833"/>
    </source>
</evidence>
<dbReference type="GO" id="GO:0046872">
    <property type="term" value="F:metal ion binding"/>
    <property type="evidence" value="ECO:0007669"/>
    <property type="project" value="UniProtKB-KW"/>
</dbReference>
<name>A0AAV9ITG3_CYACA</name>
<reference evidence="14 15" key="1">
    <citation type="submission" date="2022-07" db="EMBL/GenBank/DDBJ databases">
        <title>Genome-wide signatures of adaptation to extreme environments.</title>
        <authorList>
            <person name="Cho C.H."/>
            <person name="Yoon H.S."/>
        </authorList>
    </citation>
    <scope>NUCLEOTIDE SEQUENCE [LARGE SCALE GENOMIC DNA]</scope>
    <source>
        <strain evidence="14 15">DBV 063 E5</strain>
    </source>
</reference>
<dbReference type="Gene3D" id="4.10.860.120">
    <property type="entry name" value="RNA polymerase II, clamp domain"/>
    <property type="match status" value="1"/>
</dbReference>
<sequence length="1576" mass="171265">MDERVVHPAPGDTVYAVAKVAFSWYTAEEVRRLSVARIASAVAFDDLGRPVPGGLYDPRLGALEKGGWCATCKLGFQECPGHLGHLELAQPLWHPLLLDVLVGLLRAQCWACQRFRLTEEREQYWRRRFTGRDAIEEEAWECSAAVNGNAVPGADSIASPAKEREDASHGPTTGALDTVVPEEAMDCSPSLLRQRPQLLAHFLDECASGTRCPRCGERRGRLRRDGARLVYHPALTSGANKRRAAAASLSDVSGADDAPAAPSPSPSVPVGADQWVLPRYTEHLLHRLWANSPSLCCSLFGTASPELFFLYALPVPPTRFRMPSPGDDEGHPPREHAQNYHYVQILLANDRLAGALVHADPTALGRATADLQRTVCDLMDSEAGGDIRRAPGIRQQLEHKEGLFRMHLMGKRVNYSARSVISPDPFLDTNEVGVPREFAQQLTVPEFVGALNAPRLRAAVVYGPRRHPGANAVEQADGTRTHLSAYSWRQRTVQADALLEVGGAREQRLLPKRVLRHLRSGDVVLFNRQPSLHRVSLMGHRVRVLDGGERSFRLHYANCSAYNADFDGDEMNLHVPQDPMAQAEAQLLSFADEHYVTPTAGAPVRGLIQDHVVAAVLLTKRDTMLTRDEFGQLLYGALERCGPVLREEWARTYLKPPPPAILRPVRLWTGKQLVSVVLQAVLAATDDGAAARRVRHWGYGGRAKTAAMYWGDNAAEECSVLVRRGELLHGVLDRAHVGAAEFGLVHAVFEAFGAAAAGRLLSCLGKLLTLFLRWHGHTAGVADLLLRPEAEARRRWRLRPALQRAGVQVAQQLLLLQQQQQQQQQQQRGVAMEERQLPEALAEVLEGADGIAFQQQLDAEMKRVLAEVASRVMDACLPDGLRQRFPANGFTLMTATGAKGSLVNAAQISCLLGNTVLEGRRVPRAATGWTLPTYPAYDVGAAAGGFIAGRFLTGLSPPEYFFHCMAGREGLVDTAVKTARSGYLQRCLVKSLEGVAVAYDGTVRESDGSLIQFRYGEDGVDPCRSAWLRKHPQWVAEVSGGGRGGADAEQQVRGDRDNGEVDVAADPSESSSPSWPHAQSRARKARCPQRRTAAVQPGEPVGVVAAQSIGEPSTQMTLNTFHFAGMGVGHVTLGIPRLRELLMTASRRPSTPTMQLPLRAGVSRDAAERLARSLRPVQLRDLLQAFSTQWVHVPGTAVMRLRLRLELLPPTVYQPVLGVTERQVHVCLEGPFLRRLQAYVTRRTQQLEKAGGGGVWSDGGAAEAHDTAEQESEAQLPVSAVSGTVADAGVRGEASAYAAFDSDDSSLAEEDDERRSRSFSGGESADDGSSSTAADEETAAGIAAEPSDDLSPADAIVNASTPAGPVRYRTGHSEQIAQLSLELAAAHWPWYHVEGVVASSAERTAARQVPGIHHSRVRFDADGRPQAVEVDGANLQAIWNLPGDVVDVHRLHTNDVHEVWRRYGVEAARAALVLELRAVFDAYGIPVDGRHLSLIADFQTALGGYRAFSRTGMHLPGSTPSALQRMSFESTTQFLREAALFGEEDVLASPSARLCVGQPVRVGTGMCSVLADMSAM</sequence>
<dbReference type="InterPro" id="IPR006592">
    <property type="entry name" value="RNA_pol_N"/>
</dbReference>
<dbReference type="GO" id="GO:0003677">
    <property type="term" value="F:DNA binding"/>
    <property type="evidence" value="ECO:0007669"/>
    <property type="project" value="InterPro"/>
</dbReference>
<feature type="compositionally biased region" description="Basic residues" evidence="12">
    <location>
        <begin position="1080"/>
        <end position="1089"/>
    </location>
</feature>
<dbReference type="InterPro" id="IPR047107">
    <property type="entry name" value="DNA-dir_RNA_pol1_lsu_C"/>
</dbReference>
<dbReference type="InterPro" id="IPR042102">
    <property type="entry name" value="RNA_pol_Rpb1_3_sf"/>
</dbReference>
<dbReference type="EMBL" id="JANCYW010000004">
    <property type="protein sequence ID" value="KAK4535381.1"/>
    <property type="molecule type" value="Genomic_DNA"/>
</dbReference>
<evidence type="ECO:0000256" key="12">
    <source>
        <dbReference type="SAM" id="MobiDB-lite"/>
    </source>
</evidence>
<dbReference type="InterPro" id="IPR007083">
    <property type="entry name" value="RNA_pol_Rpb1_4"/>
</dbReference>
<dbReference type="PANTHER" id="PTHR19376:SF11">
    <property type="entry name" value="DNA-DIRECTED RNA POLYMERASE I SUBUNIT RPA1"/>
    <property type="match status" value="1"/>
</dbReference>
<feature type="compositionally biased region" description="Low complexity" evidence="12">
    <location>
        <begin position="1318"/>
        <end position="1345"/>
    </location>
</feature>
<dbReference type="InterPro" id="IPR007080">
    <property type="entry name" value="RNA_pol_Rpb1_1"/>
</dbReference>
<evidence type="ECO:0000256" key="6">
    <source>
        <dbReference type="ARBA" id="ARBA00022723"/>
    </source>
</evidence>
<dbReference type="InterPro" id="IPR045867">
    <property type="entry name" value="DNA-dir_RpoC_beta_prime"/>
</dbReference>
<dbReference type="Pfam" id="PF04997">
    <property type="entry name" value="RNA_pol_Rpb1_1"/>
    <property type="match status" value="1"/>
</dbReference>
<dbReference type="Pfam" id="PF04998">
    <property type="entry name" value="RNA_pol_Rpb1_5"/>
    <property type="match status" value="1"/>
</dbReference>
<evidence type="ECO:0000259" key="13">
    <source>
        <dbReference type="SMART" id="SM00663"/>
    </source>
</evidence>
<protein>
    <recommendedName>
        <fullName evidence="11">DNA-directed RNA polymerase subunit</fullName>
        <ecNumber evidence="11">2.7.7.6</ecNumber>
    </recommendedName>
</protein>
<dbReference type="Pfam" id="PF00623">
    <property type="entry name" value="RNA_pol_Rpb1_2"/>
    <property type="match status" value="1"/>
</dbReference>
<keyword evidence="6" id="KW-0479">Metal-binding</keyword>
<evidence type="ECO:0000256" key="9">
    <source>
        <dbReference type="ARBA" id="ARBA00023163"/>
    </source>
</evidence>
<feature type="compositionally biased region" description="Low complexity" evidence="12">
    <location>
        <begin position="250"/>
        <end position="260"/>
    </location>
</feature>
<feature type="region of interest" description="Disordered" evidence="12">
    <location>
        <begin position="1301"/>
        <end position="1358"/>
    </location>
</feature>
<evidence type="ECO:0000256" key="1">
    <source>
        <dbReference type="ARBA" id="ARBA00004123"/>
    </source>
</evidence>
<dbReference type="InterPro" id="IPR000722">
    <property type="entry name" value="RNA_pol_asu"/>
</dbReference>
<dbReference type="Gene3D" id="3.30.70.2850">
    <property type="match status" value="1"/>
</dbReference>
<evidence type="ECO:0000256" key="11">
    <source>
        <dbReference type="RuleBase" id="RU004279"/>
    </source>
</evidence>
<dbReference type="CDD" id="cd01435">
    <property type="entry name" value="RNAP_I_RPA1_N"/>
    <property type="match status" value="1"/>
</dbReference>
<dbReference type="CDD" id="cd02735">
    <property type="entry name" value="RNAP_I_Rpa1_C"/>
    <property type="match status" value="1"/>
</dbReference>
<keyword evidence="3 11" id="KW-0240">DNA-directed RNA polymerase</keyword>
<comment type="subcellular location">
    <subcellularLocation>
        <location evidence="1">Nucleus</location>
    </subcellularLocation>
</comment>
<feature type="compositionally biased region" description="Basic and acidic residues" evidence="12">
    <location>
        <begin position="1050"/>
        <end position="1059"/>
    </location>
</feature>
<dbReference type="Pfam" id="PF04983">
    <property type="entry name" value="RNA_pol_Rpb1_3"/>
    <property type="match status" value="1"/>
</dbReference>
<dbReference type="Gene3D" id="1.10.274.100">
    <property type="entry name" value="RNA polymerase Rpb1, domain 3"/>
    <property type="match status" value="1"/>
</dbReference>
<dbReference type="Gene3D" id="1.10.132.30">
    <property type="match status" value="1"/>
</dbReference>
<comment type="function">
    <text evidence="11">DNA-dependent RNA polymerase catalyzes the transcription of DNA into RNA using the four ribonucleoside triphosphates as substrates.</text>
</comment>
<dbReference type="PANTHER" id="PTHR19376">
    <property type="entry name" value="DNA-DIRECTED RNA POLYMERASE"/>
    <property type="match status" value="1"/>
</dbReference>
<feature type="region of interest" description="Disordered" evidence="12">
    <location>
        <begin position="1038"/>
        <end position="1095"/>
    </location>
</feature>
<dbReference type="GO" id="GO:0003899">
    <property type="term" value="F:DNA-directed RNA polymerase activity"/>
    <property type="evidence" value="ECO:0007669"/>
    <property type="project" value="UniProtKB-EC"/>
</dbReference>
<dbReference type="Gene3D" id="2.40.40.20">
    <property type="match status" value="1"/>
</dbReference>
<dbReference type="InterPro" id="IPR044893">
    <property type="entry name" value="RNA_pol_Rpb1_clamp_domain"/>
</dbReference>
<dbReference type="InterPro" id="IPR007066">
    <property type="entry name" value="RNA_pol_Rpb1_3"/>
</dbReference>
<evidence type="ECO:0000256" key="2">
    <source>
        <dbReference type="ARBA" id="ARBA00006460"/>
    </source>
</evidence>
<feature type="compositionally biased region" description="Acidic residues" evidence="12">
    <location>
        <begin position="1301"/>
        <end position="1312"/>
    </location>
</feature>
<evidence type="ECO:0000256" key="4">
    <source>
        <dbReference type="ARBA" id="ARBA00022679"/>
    </source>
</evidence>
<evidence type="ECO:0000313" key="14">
    <source>
        <dbReference type="EMBL" id="KAK4535381.1"/>
    </source>
</evidence>
<feature type="region of interest" description="Disordered" evidence="12">
    <location>
        <begin position="1247"/>
        <end position="1279"/>
    </location>
</feature>
<keyword evidence="15" id="KW-1185">Reference proteome</keyword>
<dbReference type="GO" id="GO:0006351">
    <property type="term" value="P:DNA-templated transcription"/>
    <property type="evidence" value="ECO:0007669"/>
    <property type="project" value="InterPro"/>
</dbReference>
<keyword evidence="4 11" id="KW-0808">Transferase</keyword>
<feature type="region of interest" description="Disordered" evidence="12">
    <location>
        <begin position="151"/>
        <end position="180"/>
    </location>
</feature>
<dbReference type="Proteomes" id="UP001301350">
    <property type="component" value="Unassembled WGS sequence"/>
</dbReference>
<keyword evidence="8" id="KW-0460">Magnesium</keyword>
<dbReference type="Gene3D" id="6.10.250.2940">
    <property type="match status" value="1"/>
</dbReference>
<keyword evidence="10" id="KW-0539">Nucleus</keyword>
<accession>A0AAV9ITG3</accession>
<dbReference type="SUPFAM" id="SSF64484">
    <property type="entry name" value="beta and beta-prime subunits of DNA dependent RNA-polymerase"/>
    <property type="match status" value="1"/>
</dbReference>
<evidence type="ECO:0000256" key="3">
    <source>
        <dbReference type="ARBA" id="ARBA00022478"/>
    </source>
</evidence>
<dbReference type="FunFam" id="2.40.40.20:FF:000019">
    <property type="entry name" value="DNA-directed RNA polymerase II subunit RPB1"/>
    <property type="match status" value="1"/>
</dbReference>
<dbReference type="Pfam" id="PF05000">
    <property type="entry name" value="RNA_pol_Rpb1_4"/>
    <property type="match status" value="1"/>
</dbReference>
<evidence type="ECO:0000256" key="8">
    <source>
        <dbReference type="ARBA" id="ARBA00022842"/>
    </source>
</evidence>
<keyword evidence="9 11" id="KW-0804">Transcription</keyword>
<dbReference type="InterPro" id="IPR038120">
    <property type="entry name" value="Rpb1_funnel_sf"/>
</dbReference>
<keyword evidence="5 11" id="KW-0548">Nucleotidyltransferase</keyword>
<dbReference type="EC" id="2.7.7.6" evidence="11"/>
<gene>
    <name evidence="14" type="ORF">CDCA_CDCA04G1406</name>
</gene>
<comment type="caution">
    <text evidence="14">The sequence shown here is derived from an EMBL/GenBank/DDBJ whole genome shotgun (WGS) entry which is preliminary data.</text>
</comment>
<keyword evidence="7" id="KW-0862">Zinc</keyword>
<dbReference type="Gene3D" id="6.20.50.80">
    <property type="match status" value="1"/>
</dbReference>
<dbReference type="Gene3D" id="3.30.1490.180">
    <property type="entry name" value="RNA polymerase ii"/>
    <property type="match status" value="1"/>
</dbReference>
<dbReference type="SMART" id="SM00663">
    <property type="entry name" value="RPOLA_N"/>
    <property type="match status" value="1"/>
</dbReference>
<dbReference type="Gene3D" id="1.10.150.390">
    <property type="match status" value="1"/>
</dbReference>
<feature type="domain" description="RNA polymerase N-terminal" evidence="13">
    <location>
        <begin position="306"/>
        <end position="619"/>
    </location>
</feature>
<proteinExistence type="inferred from homology"/>
<feature type="region of interest" description="Disordered" evidence="12">
    <location>
        <begin position="246"/>
        <end position="269"/>
    </location>
</feature>